<dbReference type="GO" id="GO:0015074">
    <property type="term" value="P:DNA integration"/>
    <property type="evidence" value="ECO:0007669"/>
    <property type="project" value="UniProtKB-KW"/>
</dbReference>
<dbReference type="PROSITE" id="PS51898">
    <property type="entry name" value="TYR_RECOMBINASE"/>
    <property type="match status" value="1"/>
</dbReference>
<organism evidence="4 5">
    <name type="scientific">endosymbiont of Lamellibrachia luymesi</name>
    <dbReference type="NCBI Taxonomy" id="2200907"/>
    <lineage>
        <taxon>Bacteria</taxon>
        <taxon>Pseudomonadati</taxon>
        <taxon>Pseudomonadota</taxon>
        <taxon>Gammaproteobacteria</taxon>
        <taxon>sulfur-oxidizing symbionts</taxon>
    </lineage>
</organism>
<evidence type="ECO:0000259" key="3">
    <source>
        <dbReference type="PROSITE" id="PS51898"/>
    </source>
</evidence>
<dbReference type="PANTHER" id="PTHR30349">
    <property type="entry name" value="PHAGE INTEGRASE-RELATED"/>
    <property type="match status" value="1"/>
</dbReference>
<evidence type="ECO:0000313" key="4">
    <source>
        <dbReference type="EMBL" id="RDH91976.1"/>
    </source>
</evidence>
<protein>
    <recommendedName>
        <fullName evidence="3">Tyr recombinase domain-containing protein</fullName>
    </recommendedName>
</protein>
<keyword evidence="1" id="KW-0229">DNA integration</keyword>
<sequence>MGCAKLLDHVRQDIVSGFGAVYLPFALERKYPNAPKEWAWQYVFPAADLSSDPRSGVTRRHHLGEQSIQRAVKQAIRKANIEKSASCHTLRHSFATELLTSGYDIRTIQELMGHKDIRTTQIYTHVIGRGGQGVLSPLDK</sequence>
<dbReference type="InterPro" id="IPR002104">
    <property type="entry name" value="Integrase_catalytic"/>
</dbReference>
<dbReference type="GO" id="GO:0006310">
    <property type="term" value="P:DNA recombination"/>
    <property type="evidence" value="ECO:0007669"/>
    <property type="project" value="UniProtKB-KW"/>
</dbReference>
<evidence type="ECO:0000313" key="5">
    <source>
        <dbReference type="Proteomes" id="UP000255508"/>
    </source>
</evidence>
<feature type="domain" description="Tyr recombinase" evidence="3">
    <location>
        <begin position="1"/>
        <end position="136"/>
    </location>
</feature>
<dbReference type="InterPro" id="IPR013762">
    <property type="entry name" value="Integrase-like_cat_sf"/>
</dbReference>
<dbReference type="Pfam" id="PF00589">
    <property type="entry name" value="Phage_integrase"/>
    <property type="match status" value="1"/>
</dbReference>
<dbReference type="SUPFAM" id="SSF56349">
    <property type="entry name" value="DNA breaking-rejoining enzymes"/>
    <property type="match status" value="1"/>
</dbReference>
<name>A0A370DZ72_9GAMM</name>
<comment type="caution">
    <text evidence="4">The sequence shown here is derived from an EMBL/GenBank/DDBJ whole genome shotgun (WGS) entry which is preliminary data.</text>
</comment>
<dbReference type="InterPro" id="IPR050090">
    <property type="entry name" value="Tyrosine_recombinase_XerCD"/>
</dbReference>
<gene>
    <name evidence="4" type="ORF">DIZ79_04630</name>
</gene>
<evidence type="ECO:0000256" key="1">
    <source>
        <dbReference type="ARBA" id="ARBA00022908"/>
    </source>
</evidence>
<dbReference type="EMBL" id="QFXD01000087">
    <property type="protein sequence ID" value="RDH91976.1"/>
    <property type="molecule type" value="Genomic_DNA"/>
</dbReference>
<evidence type="ECO:0000256" key="2">
    <source>
        <dbReference type="ARBA" id="ARBA00023172"/>
    </source>
</evidence>
<dbReference type="AlphaFoldDB" id="A0A370DZ72"/>
<dbReference type="Gene3D" id="1.10.443.10">
    <property type="entry name" value="Intergrase catalytic core"/>
    <property type="match status" value="1"/>
</dbReference>
<reference evidence="4 5" key="1">
    <citation type="journal article" date="2018" name="ISME J.">
        <title>Endosymbiont genomes yield clues of tubeworm success.</title>
        <authorList>
            <person name="Li Y."/>
            <person name="Liles M.R."/>
            <person name="Halanych K.M."/>
        </authorList>
    </citation>
    <scope>NUCLEOTIDE SEQUENCE [LARGE SCALE GENOMIC DNA]</scope>
    <source>
        <strain evidence="4">A1422</strain>
    </source>
</reference>
<dbReference type="Proteomes" id="UP000255508">
    <property type="component" value="Unassembled WGS sequence"/>
</dbReference>
<proteinExistence type="predicted"/>
<accession>A0A370DZ72</accession>
<keyword evidence="2" id="KW-0233">DNA recombination</keyword>
<dbReference type="PANTHER" id="PTHR30349:SF64">
    <property type="entry name" value="PROPHAGE INTEGRASE INTD-RELATED"/>
    <property type="match status" value="1"/>
</dbReference>
<dbReference type="GO" id="GO:0003677">
    <property type="term" value="F:DNA binding"/>
    <property type="evidence" value="ECO:0007669"/>
    <property type="project" value="InterPro"/>
</dbReference>
<dbReference type="InterPro" id="IPR011010">
    <property type="entry name" value="DNA_brk_join_enz"/>
</dbReference>